<sequence length="109" mass="12760">MISAYWQLNYQFLQLIIAKAQNDGLERSSIPDSRGRSRLPTERSQCKAGFCILPEGDQKMVQPYKLKKLCEIKEFQSHFWLLSHPQMRNSARVKAFWDFSLDTFNKGCL</sequence>
<dbReference type="Proteomes" id="UP001569414">
    <property type="component" value="Unassembled WGS sequence"/>
</dbReference>
<evidence type="ECO:0000313" key="1">
    <source>
        <dbReference type="EMBL" id="MFA0789304.1"/>
    </source>
</evidence>
<organism evidence="1 2">
    <name type="scientific">Microbulbifer echini</name>
    <dbReference type="NCBI Taxonomy" id="1529067"/>
    <lineage>
        <taxon>Bacteria</taxon>
        <taxon>Pseudomonadati</taxon>
        <taxon>Pseudomonadota</taxon>
        <taxon>Gammaproteobacteria</taxon>
        <taxon>Cellvibrionales</taxon>
        <taxon>Microbulbiferaceae</taxon>
        <taxon>Microbulbifer</taxon>
    </lineage>
</organism>
<evidence type="ECO:0000313" key="2">
    <source>
        <dbReference type="Proteomes" id="UP001569414"/>
    </source>
</evidence>
<reference evidence="1 2" key="1">
    <citation type="submission" date="2024-08" db="EMBL/GenBank/DDBJ databases">
        <authorList>
            <person name="Ishaq N."/>
        </authorList>
    </citation>
    <scope>NUCLEOTIDE SEQUENCE [LARGE SCALE GENOMIC DNA]</scope>
    <source>
        <strain evidence="1 2">JCM 30400</strain>
    </source>
</reference>
<name>A0ABV4NJR3_9GAMM</name>
<keyword evidence="2" id="KW-1185">Reference proteome</keyword>
<proteinExistence type="predicted"/>
<dbReference type="EMBL" id="JBGMEL010000001">
    <property type="protein sequence ID" value="MFA0789304.1"/>
    <property type="molecule type" value="Genomic_DNA"/>
</dbReference>
<protein>
    <submittedName>
        <fullName evidence="1">Uncharacterized protein</fullName>
    </submittedName>
</protein>
<gene>
    <name evidence="1" type="ORF">ACCI51_02030</name>
</gene>
<accession>A0ABV4NJR3</accession>
<comment type="caution">
    <text evidence="1">The sequence shown here is derived from an EMBL/GenBank/DDBJ whole genome shotgun (WGS) entry which is preliminary data.</text>
</comment>